<reference evidence="9" key="1">
    <citation type="journal article" date="2020" name="bioRxiv">
        <title>Comparative genomics of Chlamydomonas.</title>
        <authorList>
            <person name="Craig R.J."/>
            <person name="Hasan A.R."/>
            <person name="Ness R.W."/>
            <person name="Keightley P.D."/>
        </authorList>
    </citation>
    <scope>NUCLEOTIDE SEQUENCE</scope>
    <source>
        <strain evidence="9">SAG 7.73</strain>
    </source>
</reference>
<comment type="subcellular location">
    <subcellularLocation>
        <location evidence="1">Membrane</location>
    </subcellularLocation>
</comment>
<feature type="compositionally biased region" description="Low complexity" evidence="7">
    <location>
        <begin position="269"/>
        <end position="283"/>
    </location>
</feature>
<evidence type="ECO:0000256" key="5">
    <source>
        <dbReference type="ARBA" id="ARBA00023136"/>
    </source>
</evidence>
<evidence type="ECO:0000313" key="10">
    <source>
        <dbReference type="Proteomes" id="UP000650467"/>
    </source>
</evidence>
<evidence type="ECO:0000256" key="1">
    <source>
        <dbReference type="ARBA" id="ARBA00004370"/>
    </source>
</evidence>
<feature type="compositionally biased region" description="Low complexity" evidence="7">
    <location>
        <begin position="584"/>
        <end position="596"/>
    </location>
</feature>
<evidence type="ECO:0000256" key="3">
    <source>
        <dbReference type="ARBA" id="ARBA00022692"/>
    </source>
</evidence>
<protein>
    <submittedName>
        <fullName evidence="9">Uncharacterized protein</fullName>
    </submittedName>
</protein>
<dbReference type="Pfam" id="PF01130">
    <property type="entry name" value="CD36"/>
    <property type="match status" value="1"/>
</dbReference>
<evidence type="ECO:0000256" key="6">
    <source>
        <dbReference type="ARBA" id="ARBA00023180"/>
    </source>
</evidence>
<accession>A0A835TA71</accession>
<feature type="compositionally biased region" description="Basic and acidic residues" evidence="7">
    <location>
        <begin position="572"/>
        <end position="583"/>
    </location>
</feature>
<dbReference type="PRINTS" id="PR01609">
    <property type="entry name" value="CD36FAMILY"/>
</dbReference>
<dbReference type="PANTHER" id="PTHR11923">
    <property type="entry name" value="SCAVENGER RECEPTOR CLASS B TYPE-1 SR-B1"/>
    <property type="match status" value="1"/>
</dbReference>
<dbReference type="AlphaFoldDB" id="A0A835TA71"/>
<keyword evidence="5 8" id="KW-0472">Membrane</keyword>
<organism evidence="9 10">
    <name type="scientific">Chlamydomonas incerta</name>
    <dbReference type="NCBI Taxonomy" id="51695"/>
    <lineage>
        <taxon>Eukaryota</taxon>
        <taxon>Viridiplantae</taxon>
        <taxon>Chlorophyta</taxon>
        <taxon>core chlorophytes</taxon>
        <taxon>Chlorophyceae</taxon>
        <taxon>CS clade</taxon>
        <taxon>Chlamydomonadales</taxon>
        <taxon>Chlamydomonadaceae</taxon>
        <taxon>Chlamydomonas</taxon>
    </lineage>
</organism>
<evidence type="ECO:0000256" key="7">
    <source>
        <dbReference type="SAM" id="MobiDB-lite"/>
    </source>
</evidence>
<sequence length="617" mass="66287">MASIRRVRALRYVAVGAALVAALSTLAALFAPSAIERALHRAIVENVVWRPDSPPEVDARYRGTPADPAGEPDYFRLWLWNLTNLEDVRRGAKPHMVEVGPLTYIKHRVKVDVWWDRRGRVAVKEWDYHTFQPQLSVALDPNDTITTLNLPLLGALELLHAYSASVPSVRPLLDVLVGVLSSWRDPQRHVDGLFARRTPAELLWGYEDLLLQRLQLLLGPAFIPSTRVQLIPNDTSAEHVRANQPSNIVDTGWRPAGLEPDGGSGGDASGAVEPGGTPAAPDPAGRRGGAGRKPRVFVNERKIWNIEREAGWSNVTSWGPNCTEKVRGTDAFQFRPGLQRNESLRVWITELFRSAVLLYKGDVELHGVRLYRFEPDPHEGDPDACHHQTIRGLANVTVPSAVGPNGNGSDANAAAHGVRLFMSLPHFCQVDPAVSAALEGVECNRDLHTTFLDVEPNTGVTMRAAKRLQLSSQLSDSARAVLEPAIAAPLLLPVFWAEEASQVSEAQAAAFRGSVYRVQRLAAALRAAVPPAAAAAAALALAAGGAAVAVARRERRQQEQEAEGEGEGGRAVGDEERGVEGSREGVVGAAASAAEVPGGGSSNGPAGLSQPLLSEAR</sequence>
<keyword evidence="10" id="KW-1185">Reference proteome</keyword>
<feature type="region of interest" description="Disordered" evidence="7">
    <location>
        <begin position="247"/>
        <end position="292"/>
    </location>
</feature>
<dbReference type="InterPro" id="IPR002159">
    <property type="entry name" value="CD36_fam"/>
</dbReference>
<comment type="similarity">
    <text evidence="2">Belongs to the CD36 family.</text>
</comment>
<comment type="caution">
    <text evidence="9">The sequence shown here is derived from an EMBL/GenBank/DDBJ whole genome shotgun (WGS) entry which is preliminary data.</text>
</comment>
<feature type="region of interest" description="Disordered" evidence="7">
    <location>
        <begin position="554"/>
        <end position="617"/>
    </location>
</feature>
<keyword evidence="3 8" id="KW-0812">Transmembrane</keyword>
<feature type="transmembrane region" description="Helical" evidence="8">
    <location>
        <begin position="532"/>
        <end position="551"/>
    </location>
</feature>
<gene>
    <name evidence="9" type="ORF">HXX76_003385</name>
</gene>
<dbReference type="OrthoDB" id="195015at2759"/>
<dbReference type="GO" id="GO:0016020">
    <property type="term" value="C:membrane"/>
    <property type="evidence" value="ECO:0007669"/>
    <property type="project" value="UniProtKB-SubCell"/>
</dbReference>
<dbReference type="EMBL" id="JAEHOC010000005">
    <property type="protein sequence ID" value="KAG2441772.1"/>
    <property type="molecule type" value="Genomic_DNA"/>
</dbReference>
<dbReference type="PANTHER" id="PTHR11923:SF51">
    <property type="entry name" value="LYSOSOME MEMBRANE PROTEIN 2"/>
    <property type="match status" value="1"/>
</dbReference>
<evidence type="ECO:0000256" key="8">
    <source>
        <dbReference type="SAM" id="Phobius"/>
    </source>
</evidence>
<name>A0A835TA71_CHLIN</name>
<dbReference type="GO" id="GO:0005737">
    <property type="term" value="C:cytoplasm"/>
    <property type="evidence" value="ECO:0007669"/>
    <property type="project" value="TreeGrafter"/>
</dbReference>
<evidence type="ECO:0000256" key="4">
    <source>
        <dbReference type="ARBA" id="ARBA00022989"/>
    </source>
</evidence>
<evidence type="ECO:0000313" key="9">
    <source>
        <dbReference type="EMBL" id="KAG2441772.1"/>
    </source>
</evidence>
<dbReference type="Proteomes" id="UP000650467">
    <property type="component" value="Unassembled WGS sequence"/>
</dbReference>
<dbReference type="GO" id="GO:0005044">
    <property type="term" value="F:scavenger receptor activity"/>
    <property type="evidence" value="ECO:0007669"/>
    <property type="project" value="TreeGrafter"/>
</dbReference>
<keyword evidence="6" id="KW-0325">Glycoprotein</keyword>
<evidence type="ECO:0000256" key="2">
    <source>
        <dbReference type="ARBA" id="ARBA00010532"/>
    </source>
</evidence>
<proteinExistence type="inferred from homology"/>
<keyword evidence="4 8" id="KW-1133">Transmembrane helix</keyword>